<evidence type="ECO:0000256" key="2">
    <source>
        <dbReference type="ARBA" id="ARBA00022748"/>
    </source>
</evidence>
<keyword evidence="2" id="KW-0201">Cytochrome c-type biogenesis</keyword>
<dbReference type="AlphaFoldDB" id="A0A841JU30"/>
<protein>
    <submittedName>
        <fullName evidence="6">Thiol-disulfide isomerase/thioredoxin</fullName>
    </submittedName>
</protein>
<dbReference type="CDD" id="cd02966">
    <property type="entry name" value="TlpA_like_family"/>
    <property type="match status" value="1"/>
</dbReference>
<dbReference type="PROSITE" id="PS51352">
    <property type="entry name" value="THIOREDOXIN_2"/>
    <property type="match status" value="2"/>
</dbReference>
<keyword evidence="4" id="KW-0732">Signal</keyword>
<dbReference type="Pfam" id="PF08534">
    <property type="entry name" value="Redoxin"/>
    <property type="match status" value="1"/>
</dbReference>
<dbReference type="GO" id="GO:0016209">
    <property type="term" value="F:antioxidant activity"/>
    <property type="evidence" value="ECO:0007669"/>
    <property type="project" value="InterPro"/>
</dbReference>
<dbReference type="GO" id="GO:0016491">
    <property type="term" value="F:oxidoreductase activity"/>
    <property type="evidence" value="ECO:0007669"/>
    <property type="project" value="InterPro"/>
</dbReference>
<gene>
    <name evidence="6" type="ORF">HDF22_005918</name>
</gene>
<dbReference type="PANTHER" id="PTHR43640:SF1">
    <property type="entry name" value="THIOREDOXIN-DEPENDENT PEROXIREDOXIN"/>
    <property type="match status" value="1"/>
</dbReference>
<dbReference type="PROSITE" id="PS00194">
    <property type="entry name" value="THIOREDOXIN_1"/>
    <property type="match status" value="1"/>
</dbReference>
<feature type="domain" description="Thioredoxin" evidence="5">
    <location>
        <begin position="220"/>
        <end position="368"/>
    </location>
</feature>
<organism evidence="6 7">
    <name type="scientific">Mucilaginibacter lappiensis</name>
    <dbReference type="NCBI Taxonomy" id="354630"/>
    <lineage>
        <taxon>Bacteria</taxon>
        <taxon>Pseudomonadati</taxon>
        <taxon>Bacteroidota</taxon>
        <taxon>Sphingobacteriia</taxon>
        <taxon>Sphingobacteriales</taxon>
        <taxon>Sphingobacteriaceae</taxon>
        <taxon>Mucilaginibacter</taxon>
    </lineage>
</organism>
<keyword evidence="3" id="KW-0676">Redox-active center</keyword>
<accession>A0A841JU30</accession>
<reference evidence="6 7" key="1">
    <citation type="submission" date="2020-08" db="EMBL/GenBank/DDBJ databases">
        <title>Genomic Encyclopedia of Type Strains, Phase IV (KMG-V): Genome sequencing to study the core and pangenomes of soil and plant-associated prokaryotes.</title>
        <authorList>
            <person name="Whitman W."/>
        </authorList>
    </citation>
    <scope>NUCLEOTIDE SEQUENCE [LARGE SCALE GENOMIC DNA]</scope>
    <source>
        <strain evidence="6 7">MP601</strain>
    </source>
</reference>
<proteinExistence type="predicted"/>
<dbReference type="GO" id="GO:0017004">
    <property type="term" value="P:cytochrome complex assembly"/>
    <property type="evidence" value="ECO:0007669"/>
    <property type="project" value="UniProtKB-KW"/>
</dbReference>
<dbReference type="Pfam" id="PF00578">
    <property type="entry name" value="AhpC-TSA"/>
    <property type="match status" value="1"/>
</dbReference>
<comment type="subcellular location">
    <subcellularLocation>
        <location evidence="1">Cell envelope</location>
    </subcellularLocation>
</comment>
<dbReference type="RefSeq" id="WP_183590170.1">
    <property type="nucleotide sequence ID" value="NZ_JACHCA010000030.1"/>
</dbReference>
<dbReference type="GO" id="GO:0030313">
    <property type="term" value="C:cell envelope"/>
    <property type="evidence" value="ECO:0007669"/>
    <property type="project" value="UniProtKB-SubCell"/>
</dbReference>
<dbReference type="SUPFAM" id="SSF52833">
    <property type="entry name" value="Thioredoxin-like"/>
    <property type="match status" value="2"/>
</dbReference>
<dbReference type="InterPro" id="IPR047262">
    <property type="entry name" value="PRX-like1"/>
</dbReference>
<evidence type="ECO:0000313" key="7">
    <source>
        <dbReference type="Proteomes" id="UP000548326"/>
    </source>
</evidence>
<name>A0A841JU30_9SPHI</name>
<dbReference type="InterPro" id="IPR013766">
    <property type="entry name" value="Thioredoxin_domain"/>
</dbReference>
<keyword evidence="6" id="KW-0413">Isomerase</keyword>
<dbReference type="InterPro" id="IPR017937">
    <property type="entry name" value="Thioredoxin_CS"/>
</dbReference>
<evidence type="ECO:0000256" key="1">
    <source>
        <dbReference type="ARBA" id="ARBA00004196"/>
    </source>
</evidence>
<evidence type="ECO:0000313" key="6">
    <source>
        <dbReference type="EMBL" id="MBB6131765.1"/>
    </source>
</evidence>
<feature type="chain" id="PRO_5032270502" evidence="4">
    <location>
        <begin position="22"/>
        <end position="374"/>
    </location>
</feature>
<feature type="signal peptide" evidence="4">
    <location>
        <begin position="1"/>
        <end position="21"/>
    </location>
</feature>
<dbReference type="EMBL" id="JACHCA010000030">
    <property type="protein sequence ID" value="MBB6131765.1"/>
    <property type="molecule type" value="Genomic_DNA"/>
</dbReference>
<dbReference type="PANTHER" id="PTHR43640">
    <property type="entry name" value="OS07G0260300 PROTEIN"/>
    <property type="match status" value="1"/>
</dbReference>
<evidence type="ECO:0000256" key="4">
    <source>
        <dbReference type="SAM" id="SignalP"/>
    </source>
</evidence>
<dbReference type="InterPro" id="IPR036249">
    <property type="entry name" value="Thioredoxin-like_sf"/>
</dbReference>
<feature type="domain" description="Thioredoxin" evidence="5">
    <location>
        <begin position="28"/>
        <end position="192"/>
    </location>
</feature>
<sequence length="374" mass="41720">MKKNDLIILVALMLLSQFTFAQVTHTTLAIGVTAPDFSLPGIDGKTYTLQSFKDAKVLVVVFICNHCPTSQAYEDRLVKLTSDYAPKGVKVVAINPNNPASLRLDELGYSDLGDSFADMKVRAKDRHFNFPYLYDGATEITSNKYGPVATPHIFIFDKDRKLRYNGRIDDMENPAKTPRSLDARNAIDAVLAGKEVTVPVTKTFGCSIKWAEKQDWIQKAAVTWANEPVKLDTIDATGIAGLVKSKSDKLRLINLWATWCGPCVAEFPELITIMHLYRDRGLELVTISADDPSRKDKALSFLNGKQASGPNYIYTGDDKYKMIEAVDPKWDGALPYTMLVDPDGKVVYGKQGIINPEELKKIIWDDPTMGRIYK</sequence>
<dbReference type="InterPro" id="IPR000866">
    <property type="entry name" value="AhpC/TSA"/>
</dbReference>
<evidence type="ECO:0000256" key="3">
    <source>
        <dbReference type="ARBA" id="ARBA00023284"/>
    </source>
</evidence>
<dbReference type="InterPro" id="IPR013740">
    <property type="entry name" value="Redoxin"/>
</dbReference>
<dbReference type="Gene3D" id="3.40.30.10">
    <property type="entry name" value="Glutaredoxin"/>
    <property type="match status" value="2"/>
</dbReference>
<evidence type="ECO:0000259" key="5">
    <source>
        <dbReference type="PROSITE" id="PS51352"/>
    </source>
</evidence>
<dbReference type="GO" id="GO:0016853">
    <property type="term" value="F:isomerase activity"/>
    <property type="evidence" value="ECO:0007669"/>
    <property type="project" value="UniProtKB-KW"/>
</dbReference>
<dbReference type="Proteomes" id="UP000548326">
    <property type="component" value="Unassembled WGS sequence"/>
</dbReference>
<dbReference type="CDD" id="cd02969">
    <property type="entry name" value="PRX_like1"/>
    <property type="match status" value="1"/>
</dbReference>
<comment type="caution">
    <text evidence="6">The sequence shown here is derived from an EMBL/GenBank/DDBJ whole genome shotgun (WGS) entry which is preliminary data.</text>
</comment>